<organism evidence="1 2">
    <name type="scientific">Macroventuria anomochaeta</name>
    <dbReference type="NCBI Taxonomy" id="301207"/>
    <lineage>
        <taxon>Eukaryota</taxon>
        <taxon>Fungi</taxon>
        <taxon>Dikarya</taxon>
        <taxon>Ascomycota</taxon>
        <taxon>Pezizomycotina</taxon>
        <taxon>Dothideomycetes</taxon>
        <taxon>Pleosporomycetidae</taxon>
        <taxon>Pleosporales</taxon>
        <taxon>Pleosporineae</taxon>
        <taxon>Didymellaceae</taxon>
        <taxon>Macroventuria</taxon>
    </lineage>
</organism>
<evidence type="ECO:0000313" key="1">
    <source>
        <dbReference type="EMBL" id="KAF2629765.1"/>
    </source>
</evidence>
<keyword evidence="2" id="KW-1185">Reference proteome</keyword>
<name>A0ACB6S671_9PLEO</name>
<evidence type="ECO:0000313" key="2">
    <source>
        <dbReference type="Proteomes" id="UP000799754"/>
    </source>
</evidence>
<comment type="caution">
    <text evidence="1">The sequence shown here is derived from an EMBL/GenBank/DDBJ whole genome shotgun (WGS) entry which is preliminary data.</text>
</comment>
<dbReference type="Proteomes" id="UP000799754">
    <property type="component" value="Unassembled WGS sequence"/>
</dbReference>
<dbReference type="EMBL" id="MU006709">
    <property type="protein sequence ID" value="KAF2629765.1"/>
    <property type="molecule type" value="Genomic_DNA"/>
</dbReference>
<protein>
    <submittedName>
        <fullName evidence="1">Uncharacterized protein</fullName>
    </submittedName>
</protein>
<sequence>MEPMSPSSRTTDDGTVSIFPGGQHLVSSSPSRGRMWQSRLASIHRAGHHHVALEQGQSARKHTHTHTTRLVLLRMRTIKCTSITKIRAMCIISTTPAFFSTMISARSTIRRIWGTSGLQAMFCSTFASSLAGSLRRRDRKCSMRRCIGMMSRATNDTSA</sequence>
<proteinExistence type="predicted"/>
<gene>
    <name evidence="1" type="ORF">BU25DRAFT_273948</name>
</gene>
<accession>A0ACB6S671</accession>
<reference evidence="1" key="1">
    <citation type="journal article" date="2020" name="Stud. Mycol.">
        <title>101 Dothideomycetes genomes: a test case for predicting lifestyles and emergence of pathogens.</title>
        <authorList>
            <person name="Haridas S."/>
            <person name="Albert R."/>
            <person name="Binder M."/>
            <person name="Bloem J."/>
            <person name="Labutti K."/>
            <person name="Salamov A."/>
            <person name="Andreopoulos B."/>
            <person name="Baker S."/>
            <person name="Barry K."/>
            <person name="Bills G."/>
            <person name="Bluhm B."/>
            <person name="Cannon C."/>
            <person name="Castanera R."/>
            <person name="Culley D."/>
            <person name="Daum C."/>
            <person name="Ezra D."/>
            <person name="Gonzalez J."/>
            <person name="Henrissat B."/>
            <person name="Kuo A."/>
            <person name="Liang C."/>
            <person name="Lipzen A."/>
            <person name="Lutzoni F."/>
            <person name="Magnuson J."/>
            <person name="Mondo S."/>
            <person name="Nolan M."/>
            <person name="Ohm R."/>
            <person name="Pangilinan J."/>
            <person name="Park H.-J."/>
            <person name="Ramirez L."/>
            <person name="Alfaro M."/>
            <person name="Sun H."/>
            <person name="Tritt A."/>
            <person name="Yoshinaga Y."/>
            <person name="Zwiers L.-H."/>
            <person name="Turgeon B."/>
            <person name="Goodwin S."/>
            <person name="Spatafora J."/>
            <person name="Crous P."/>
            <person name="Grigoriev I."/>
        </authorList>
    </citation>
    <scope>NUCLEOTIDE SEQUENCE</scope>
    <source>
        <strain evidence="1">CBS 525.71</strain>
    </source>
</reference>